<reference evidence="2 3" key="1">
    <citation type="journal article" date="2012" name="Stand. Genomic Sci.">
        <title>Genome sequence of the orange-pigmented seawater bacterium Owenweeksia hongkongensis type strain (UST20020801(T)).</title>
        <authorList>
            <person name="Riedel T."/>
            <person name="Held B."/>
            <person name="Nolan M."/>
            <person name="Lucas S."/>
            <person name="Lapidus A."/>
            <person name="Tice H."/>
            <person name="Del Rio T.G."/>
            <person name="Cheng J.F."/>
            <person name="Han C."/>
            <person name="Tapia R."/>
            <person name="Goodwin L.A."/>
            <person name="Pitluck S."/>
            <person name="Liolios K."/>
            <person name="Mavromatis K."/>
            <person name="Pagani I."/>
            <person name="Ivanova N."/>
            <person name="Mikhailova N."/>
            <person name="Pati A."/>
            <person name="Chen A."/>
            <person name="Palaniappan K."/>
            <person name="Rohde M."/>
            <person name="Tindall B.J."/>
            <person name="Detter J.C."/>
            <person name="Goker M."/>
            <person name="Woyke T."/>
            <person name="Bristow J."/>
            <person name="Eisen J.A."/>
            <person name="Markowitz V."/>
            <person name="Hugenholtz P."/>
            <person name="Klenk H.P."/>
            <person name="Kyrpides N.C."/>
        </authorList>
    </citation>
    <scope>NUCLEOTIDE SEQUENCE</scope>
    <source>
        <strain evidence="3">DSM 17368 / JCM 12287 / NRRL B-23963</strain>
    </source>
</reference>
<dbReference type="Pfam" id="PF01713">
    <property type="entry name" value="Smr"/>
    <property type="match status" value="1"/>
</dbReference>
<dbReference type="AlphaFoldDB" id="G8R5R2"/>
<dbReference type="STRING" id="926562.Oweho_3429"/>
<keyword evidence="3" id="KW-1185">Reference proteome</keyword>
<dbReference type="KEGG" id="oho:Oweho_3429"/>
<dbReference type="PROSITE" id="PS50828">
    <property type="entry name" value="SMR"/>
    <property type="match status" value="1"/>
</dbReference>
<gene>
    <name evidence="2" type="ordered locus">Oweho_3429</name>
</gene>
<protein>
    <submittedName>
        <fullName evidence="2">Smr domain-containing protein</fullName>
    </submittedName>
</protein>
<name>G8R5R2_OWEHD</name>
<dbReference type="Proteomes" id="UP000005631">
    <property type="component" value="Chromosome"/>
</dbReference>
<dbReference type="HOGENOM" id="CLU_128043_0_0_10"/>
<evidence type="ECO:0000313" key="2">
    <source>
        <dbReference type="EMBL" id="AEV34378.1"/>
    </source>
</evidence>
<dbReference type="EMBL" id="CP003156">
    <property type="protein sequence ID" value="AEV34378.1"/>
    <property type="molecule type" value="Genomic_DNA"/>
</dbReference>
<dbReference type="InterPro" id="IPR036063">
    <property type="entry name" value="Smr_dom_sf"/>
</dbReference>
<dbReference type="InterPro" id="IPR002625">
    <property type="entry name" value="Smr_dom"/>
</dbReference>
<evidence type="ECO:0000259" key="1">
    <source>
        <dbReference type="PROSITE" id="PS50828"/>
    </source>
</evidence>
<organism evidence="2 3">
    <name type="scientific">Owenweeksia hongkongensis (strain DSM 17368 / CIP 108786 / JCM 12287 / NRRL B-23963 / UST20020801)</name>
    <dbReference type="NCBI Taxonomy" id="926562"/>
    <lineage>
        <taxon>Bacteria</taxon>
        <taxon>Pseudomonadati</taxon>
        <taxon>Bacteroidota</taxon>
        <taxon>Flavobacteriia</taxon>
        <taxon>Flavobacteriales</taxon>
        <taxon>Owenweeksiaceae</taxon>
        <taxon>Owenweeksia</taxon>
    </lineage>
</organism>
<dbReference type="Gene3D" id="3.30.1370.110">
    <property type="match status" value="1"/>
</dbReference>
<proteinExistence type="predicted"/>
<dbReference type="RefSeq" id="WP_014203725.1">
    <property type="nucleotide sequence ID" value="NC_016599.1"/>
</dbReference>
<dbReference type="OrthoDB" id="1524810at2"/>
<feature type="domain" description="Smr" evidence="1">
    <location>
        <begin position="98"/>
        <end position="166"/>
    </location>
</feature>
<evidence type="ECO:0000313" key="3">
    <source>
        <dbReference type="Proteomes" id="UP000005631"/>
    </source>
</evidence>
<accession>G8R5R2</accession>
<sequence>MKFKLGDTVSFLNQIGEGVITKCEQRRYLVEDEHGFDDWYEERELVAKNKLKIDGVQFKDTSAGAAPRKDNGASSLLEKDLHFNKLVEFPKNFSNHQMLEIQLREARNFLDRSKKGGNKRVVLIHGVGEGRLKEEIHTMLERMDNLRFYDASYAEYGRGATEIEFY</sequence>
<dbReference type="eggNOG" id="COG1193">
    <property type="taxonomic scope" value="Bacteria"/>
</dbReference>